<proteinExistence type="predicted"/>
<accession>A0A0R3S8P7</accession>
<evidence type="ECO:0000313" key="10">
    <source>
        <dbReference type="WBParaSite" id="HDID_0000053901-mRNA-1"/>
    </source>
</evidence>
<dbReference type="InterPro" id="IPR032675">
    <property type="entry name" value="LRR_dom_sf"/>
</dbReference>
<sequence>MKLESIVYHFHLLFLELIKQQKNAKTFRERVDSTLALALFYFEQSNFSAAISVYKALLSLYKSHESTDRSQIALTHRAISECNLELGDFTEAIKHASQYLKISKEINNKLEQQRAYVTIGRCFQCRSDSVSNGEVARKSLLAAQQAILNSFKIINQLTDLTSMQLGEMKAVSLLNLGHAFCSMGDFESAVSRFDQCINIARKHSLRSILFRAVFQNCEIPLHQWPVIAQSRLRHMDLLNHDESNNIAKAISLCSQTLKPSGGRHCSNKETKALRRNLEELLAQLYIAKGSYRTAAKVYRQISRADSELGLNFKELCGKCLRLDKLVCRFQYSDWESVDGMLQVSKLYEKMGDILSTMDLHSPAFRCYQQMLLLSEAAFTKRRNLTTDSDSKEELEAIAKQVDSGLVSSAEACASFGAYTLCAYFYRREILFNMSLSKFSLSSLSPEDQAQSWLSVAKALIQAPKNMPSNFVPPSCETLEGSYNPEGALKRALSLAESRRCPDIIRAVLNELIEYYKSCGKESKVNEYSAELENMPNGNESPNSASSDPIRSHGKESDVDLNLDTQNEVIDEAIEVLSSDSEVEQCVNTTDAATDLVESPGKRRTKALCLKTNLKGESPLHVASINGNLEHVVKLIEVVAHPINVRDGAGWLPIHEAAFHDHADIATYLLDKGASLDDTGCSEDHSTPLFEALHGNALKTAIILVNRGANLWHVNAEGETLSDLLNSWEPRKNAYGGAVAQKALFHQLMNAVRNKLGDSYDDWCSYRPPKPKIRTPTPSVTITNDESDDEKENKETLEGSRRKDKSQRRCLPASSAHEEENDIRKENARRWSNSKPSRRDRWFDSPPPSPSPPKSKKKVAVTNVKQDSNVVSDYRSTMRAVGGSGACHPTSTVRKRPSSTLNGVLVGADDEWLEDDIGQALTEKRRRKKRTRSDLLSVSSQNSLKQRCIRTNSPNTSSHLSMESMEFDPNEVICSTQVDTSNMPSQTVANGPGSSTSFQQMQAQYLPKHSQLEAFQPTQLPSSSVGGTWCTVKITFFDLSLLLPIDSQSRTVRWLADEAYRRHQLLLDEDSTIPSGVQIRIRTSDGALLLPTDLLCTVLPQFTSVTPELMAEIVQKSKLSLPSNLPTSSPNRSQVLSTAKNRTILKADLNHLSSHIRQSIISAVETGFLNLSFGALEAKGCASALTDYLKVKFEGRPLTKLSLDGNLLSLKNRSSTSSSALLSIFPKFLTPELKELSLASNFLTMDDVLALLTSGRNDSNHLTHLCLDHNPLFAQPANSDGSSPTWLTELHTPGFDFSGPSSSKLSRLLIICPHLTSLKLVNCGITPTLWEMSAISRRENMDTMFLCHSSDSDQITPKFAQLTELDLSLNPLCSEVISTDEDFLLDLLIPPSVKRNYPDFSSLHTLRLRRSVSLEDWKAENTLAESWFLRQDASAQLAQRPSGNAFIGCLARFLDSGKCTIQTLDVSCCNLTEGCLTNFQRLLAAPSTTLTTLHCNGNPRFKDPTVWAKLISTSAQATSALIVITIDAPLVETEEDLNSTMEAISRKMSHNTCATPLQKLTLITPDCSTWPEDYPLPLGKTVALLSSQMTSTLQKTNSATPLSVRLLIHIASCFVQRFGKLSNVCRSNDGVVFSRQMSAALICGNVPFHAT</sequence>
<feature type="repeat" description="ANK" evidence="5">
    <location>
        <begin position="648"/>
        <end position="680"/>
    </location>
</feature>
<evidence type="ECO:0000256" key="7">
    <source>
        <dbReference type="SAM" id="MobiDB-lite"/>
    </source>
</evidence>
<dbReference type="Proteomes" id="UP000274504">
    <property type="component" value="Unassembled WGS sequence"/>
</dbReference>
<evidence type="ECO:0000313" key="9">
    <source>
        <dbReference type="Proteomes" id="UP000274504"/>
    </source>
</evidence>
<comment type="subcellular location">
    <subcellularLocation>
        <location evidence="1">Nucleus</location>
    </subcellularLocation>
</comment>
<dbReference type="Pfam" id="PF13176">
    <property type="entry name" value="TPR_7"/>
    <property type="match status" value="1"/>
</dbReference>
<dbReference type="Gene3D" id="1.25.40.20">
    <property type="entry name" value="Ankyrin repeat-containing domain"/>
    <property type="match status" value="1"/>
</dbReference>
<evidence type="ECO:0000256" key="6">
    <source>
        <dbReference type="PROSITE-ProRule" id="PRU00339"/>
    </source>
</evidence>
<dbReference type="InterPro" id="IPR052311">
    <property type="entry name" value="MMS22L-TONSL_complex_comp"/>
</dbReference>
<dbReference type="PROSITE" id="PS50088">
    <property type="entry name" value="ANK_REPEAT"/>
    <property type="match status" value="2"/>
</dbReference>
<protein>
    <submittedName>
        <fullName evidence="10">ANK_REP_REGION domain-containing protein</fullName>
    </submittedName>
</protein>
<dbReference type="SMART" id="SM00248">
    <property type="entry name" value="ANK"/>
    <property type="match status" value="3"/>
</dbReference>
<dbReference type="SMART" id="SM00028">
    <property type="entry name" value="TPR"/>
    <property type="match status" value="4"/>
</dbReference>
<dbReference type="GO" id="GO:0043596">
    <property type="term" value="C:nuclear replication fork"/>
    <property type="evidence" value="ECO:0007669"/>
    <property type="project" value="TreeGrafter"/>
</dbReference>
<evidence type="ECO:0000256" key="3">
    <source>
        <dbReference type="ARBA" id="ARBA00022737"/>
    </source>
</evidence>
<reference evidence="10" key="1">
    <citation type="submission" date="2017-02" db="UniProtKB">
        <authorList>
            <consortium name="WormBaseParasite"/>
        </authorList>
    </citation>
    <scope>IDENTIFICATION</scope>
</reference>
<dbReference type="Gene3D" id="1.25.40.10">
    <property type="entry name" value="Tetratricopeptide repeat domain"/>
    <property type="match status" value="1"/>
</dbReference>
<feature type="repeat" description="ANK" evidence="5">
    <location>
        <begin position="614"/>
        <end position="647"/>
    </location>
</feature>
<name>A0A0R3S8P7_HYMDI</name>
<dbReference type="WBParaSite" id="HDID_0000053901-mRNA-1">
    <property type="protein sequence ID" value="HDID_0000053901-mRNA-1"/>
    <property type="gene ID" value="HDID_0000053901"/>
</dbReference>
<dbReference type="PANTHER" id="PTHR46358:SF1">
    <property type="entry name" value="TONSOKU-LIKE PROTEIN"/>
    <property type="match status" value="1"/>
</dbReference>
<reference evidence="8 9" key="2">
    <citation type="submission" date="2018-11" db="EMBL/GenBank/DDBJ databases">
        <authorList>
            <consortium name="Pathogen Informatics"/>
        </authorList>
    </citation>
    <scope>NUCLEOTIDE SEQUENCE [LARGE SCALE GENOMIC DNA]</scope>
</reference>
<dbReference type="Pfam" id="PF12796">
    <property type="entry name" value="Ank_2"/>
    <property type="match status" value="1"/>
</dbReference>
<dbReference type="SUPFAM" id="SSF48403">
    <property type="entry name" value="Ankyrin repeat"/>
    <property type="match status" value="1"/>
</dbReference>
<evidence type="ECO:0000256" key="2">
    <source>
        <dbReference type="ARBA" id="ARBA00022614"/>
    </source>
</evidence>
<keyword evidence="6" id="KW-0802">TPR repeat</keyword>
<dbReference type="Gene3D" id="3.80.10.10">
    <property type="entry name" value="Ribonuclease Inhibitor"/>
    <property type="match status" value="1"/>
</dbReference>
<dbReference type="PROSITE" id="PS50297">
    <property type="entry name" value="ANK_REP_REGION"/>
    <property type="match status" value="2"/>
</dbReference>
<feature type="repeat" description="TPR" evidence="6">
    <location>
        <begin position="170"/>
        <end position="203"/>
    </location>
</feature>
<feature type="region of interest" description="Disordered" evidence="7">
    <location>
        <begin position="532"/>
        <end position="557"/>
    </location>
</feature>
<dbReference type="InterPro" id="IPR002110">
    <property type="entry name" value="Ankyrin_rpt"/>
</dbReference>
<keyword evidence="3" id="KW-0677">Repeat</keyword>
<feature type="region of interest" description="Disordered" evidence="7">
    <location>
        <begin position="766"/>
        <end position="861"/>
    </location>
</feature>
<dbReference type="InterPro" id="IPR019734">
    <property type="entry name" value="TPR_rpt"/>
</dbReference>
<evidence type="ECO:0000256" key="4">
    <source>
        <dbReference type="ARBA" id="ARBA00023242"/>
    </source>
</evidence>
<dbReference type="EMBL" id="UYSG01000072">
    <property type="protein sequence ID" value="VDL16611.1"/>
    <property type="molecule type" value="Genomic_DNA"/>
</dbReference>
<feature type="compositionally biased region" description="Basic and acidic residues" evidence="7">
    <location>
        <begin position="815"/>
        <end position="828"/>
    </location>
</feature>
<keyword evidence="2" id="KW-0433">Leucine-rich repeat</keyword>
<dbReference type="PANTHER" id="PTHR46358">
    <property type="entry name" value="TONSOKU-LIKE PROTEIN"/>
    <property type="match status" value="1"/>
</dbReference>
<evidence type="ECO:0000256" key="5">
    <source>
        <dbReference type="PROSITE-ProRule" id="PRU00023"/>
    </source>
</evidence>
<dbReference type="GO" id="GO:0031297">
    <property type="term" value="P:replication fork processing"/>
    <property type="evidence" value="ECO:0007669"/>
    <property type="project" value="TreeGrafter"/>
</dbReference>
<keyword evidence="5" id="KW-0040">ANK repeat</keyword>
<dbReference type="InterPro" id="IPR036770">
    <property type="entry name" value="Ankyrin_rpt-contain_sf"/>
</dbReference>
<organism evidence="10">
    <name type="scientific">Hymenolepis diminuta</name>
    <name type="common">Rat tapeworm</name>
    <dbReference type="NCBI Taxonomy" id="6216"/>
    <lineage>
        <taxon>Eukaryota</taxon>
        <taxon>Metazoa</taxon>
        <taxon>Spiralia</taxon>
        <taxon>Lophotrochozoa</taxon>
        <taxon>Platyhelminthes</taxon>
        <taxon>Cestoda</taxon>
        <taxon>Eucestoda</taxon>
        <taxon>Cyclophyllidea</taxon>
        <taxon>Hymenolepididae</taxon>
        <taxon>Hymenolepis</taxon>
    </lineage>
</organism>
<keyword evidence="4" id="KW-0539">Nucleus</keyword>
<dbReference type="GO" id="GO:0000724">
    <property type="term" value="P:double-strand break repair via homologous recombination"/>
    <property type="evidence" value="ECO:0007669"/>
    <property type="project" value="TreeGrafter"/>
</dbReference>
<evidence type="ECO:0000313" key="8">
    <source>
        <dbReference type="EMBL" id="VDL16611.1"/>
    </source>
</evidence>
<dbReference type="OrthoDB" id="5806726at2759"/>
<evidence type="ECO:0000256" key="1">
    <source>
        <dbReference type="ARBA" id="ARBA00004123"/>
    </source>
</evidence>
<dbReference type="STRING" id="6216.A0A0R3S8P7"/>
<dbReference type="PROSITE" id="PS50005">
    <property type="entry name" value="TPR"/>
    <property type="match status" value="1"/>
</dbReference>
<dbReference type="SUPFAM" id="SSF52047">
    <property type="entry name" value="RNI-like"/>
    <property type="match status" value="1"/>
</dbReference>
<feature type="compositionally biased region" description="Basic and acidic residues" evidence="7">
    <location>
        <begin position="790"/>
        <end position="800"/>
    </location>
</feature>
<gene>
    <name evidence="8" type="ORF">HDID_LOCUS540</name>
</gene>
<dbReference type="InterPro" id="IPR011990">
    <property type="entry name" value="TPR-like_helical_dom_sf"/>
</dbReference>
<feature type="compositionally biased region" description="Polar residues" evidence="7">
    <location>
        <begin position="535"/>
        <end position="548"/>
    </location>
</feature>
<dbReference type="SUPFAM" id="SSF48452">
    <property type="entry name" value="TPR-like"/>
    <property type="match status" value="2"/>
</dbReference>